<evidence type="ECO:0000313" key="9">
    <source>
        <dbReference type="Proteomes" id="UP000427906"/>
    </source>
</evidence>
<dbReference type="Gene3D" id="3.50.50.60">
    <property type="entry name" value="FAD/NAD(P)-binding domain"/>
    <property type="match status" value="2"/>
</dbReference>
<accession>A0A5K7Z7G7</accession>
<feature type="binding site" evidence="4">
    <location>
        <begin position="172"/>
        <end position="179"/>
    </location>
    <ligand>
        <name>NAD(+)</name>
        <dbReference type="ChEBI" id="CHEBI:57540"/>
    </ligand>
</feature>
<dbReference type="Pfam" id="PF07992">
    <property type="entry name" value="Pyr_redox_2"/>
    <property type="match status" value="1"/>
</dbReference>
<dbReference type="AlphaFoldDB" id="A0A5K7Z7G7"/>
<dbReference type="GO" id="GO:0016491">
    <property type="term" value="F:oxidoreductase activity"/>
    <property type="evidence" value="ECO:0007669"/>
    <property type="project" value="InterPro"/>
</dbReference>
<protein>
    <submittedName>
        <fullName evidence="8">Pyridine nucleotide-disulfide oxidoreductase</fullName>
    </submittedName>
</protein>
<dbReference type="Gene3D" id="3.30.390.30">
    <property type="match status" value="1"/>
</dbReference>
<evidence type="ECO:0000256" key="1">
    <source>
        <dbReference type="ARBA" id="ARBA00007532"/>
    </source>
</evidence>
<name>A0A5K7Z7G7_9BACT</name>
<dbReference type="SUPFAM" id="SSF51905">
    <property type="entry name" value="FAD/NAD(P)-binding domain"/>
    <property type="match status" value="1"/>
</dbReference>
<dbReference type="PANTHER" id="PTHR43014">
    <property type="entry name" value="MERCURIC REDUCTASE"/>
    <property type="match status" value="1"/>
</dbReference>
<dbReference type="InterPro" id="IPR036188">
    <property type="entry name" value="FAD/NAD-bd_sf"/>
</dbReference>
<dbReference type="InterPro" id="IPR023753">
    <property type="entry name" value="FAD/NAD-binding_dom"/>
</dbReference>
<sequence length="459" mass="48889">MSAYDVVVIGSGTAGQTAAYELKSRGLTVAVAEKSNTPGGTCALAGCQAKKWFYEAAETAAKSNHLKGRGIVSPPQVSWADVLRGKNKFTTTVPGNTLTGFKKAGIDVISGVARFLDEKTLDIGGRKVSARFFVVASGAHPMPLPIEGIENAITSDGFLELPSLPGRFVFIGGGFISFEFAHFVARLGDGPSRQTTILEAAPRALGPFDAEMVSLLVAASKTEGIDVHTGVRISSVEKDGNAFRVVTGDGVSYAADVVVNSAGRLPDVNDLDLDRAGIDFSRRGISVNARMQTTQPNIYAVGDCASTVQLARVADYEAMVAVNAILGEKGGGGWPEMDYSAVPAILFTYPQYGMVGYTEDALKHEGIPYTKSFGKNLSWPTYRRIGMSDAAYKILAGTDGAFLGAHILSDNAAGIINTIRLAMLNRIPAETLYRQSMMSPYPSRESDMLYMLKPLSQEK</sequence>
<evidence type="ECO:0000256" key="4">
    <source>
        <dbReference type="PIRSR" id="PIRSR000350-3"/>
    </source>
</evidence>
<dbReference type="PANTHER" id="PTHR43014:SF5">
    <property type="entry name" value="GLUTATHIONE REDUCTASE (NADPH)"/>
    <property type="match status" value="1"/>
</dbReference>
<dbReference type="InterPro" id="IPR016156">
    <property type="entry name" value="FAD/NAD-linked_Rdtase_dimer_sf"/>
</dbReference>
<feature type="binding site" evidence="4">
    <location>
        <position position="303"/>
    </location>
    <ligand>
        <name>FAD</name>
        <dbReference type="ChEBI" id="CHEBI:57692"/>
    </ligand>
</feature>
<dbReference type="SUPFAM" id="SSF55424">
    <property type="entry name" value="FAD/NAD-linked reductases, dimerisation (C-terminal) domain"/>
    <property type="match status" value="1"/>
</dbReference>
<evidence type="ECO:0000313" key="8">
    <source>
        <dbReference type="EMBL" id="BBO72457.1"/>
    </source>
</evidence>
<evidence type="ECO:0000259" key="7">
    <source>
        <dbReference type="Pfam" id="PF07992"/>
    </source>
</evidence>
<keyword evidence="9" id="KW-1185">Reference proteome</keyword>
<gene>
    <name evidence="8" type="ORF">DSCA_63870</name>
</gene>
<keyword evidence="3 4" id="KW-0274">FAD</keyword>
<comment type="similarity">
    <text evidence="1">Belongs to the class-I pyridine nucleotide-disulfide oxidoreductase family.</text>
</comment>
<feature type="binding site" evidence="4">
    <location>
        <position position="51"/>
    </location>
    <ligand>
        <name>FAD</name>
        <dbReference type="ChEBI" id="CHEBI:57692"/>
    </ligand>
</feature>
<keyword evidence="4" id="KW-0520">NAD</keyword>
<dbReference type="InterPro" id="IPR004099">
    <property type="entry name" value="Pyr_nucl-diS_OxRdtase_dimer"/>
</dbReference>
<evidence type="ECO:0000259" key="6">
    <source>
        <dbReference type="Pfam" id="PF02852"/>
    </source>
</evidence>
<keyword evidence="4" id="KW-0547">Nucleotide-binding</keyword>
<comment type="cofactor">
    <cofactor evidence="4">
        <name>FAD</name>
        <dbReference type="ChEBI" id="CHEBI:57692"/>
    </cofactor>
    <text evidence="4">Binds 1 FAD per subunit.</text>
</comment>
<proteinExistence type="inferred from homology"/>
<dbReference type="PRINTS" id="PR00368">
    <property type="entry name" value="FADPNR"/>
</dbReference>
<dbReference type="OrthoDB" id="9786429at2"/>
<organism evidence="8 9">
    <name type="scientific">Desulfosarcina alkanivorans</name>
    <dbReference type="NCBI Taxonomy" id="571177"/>
    <lineage>
        <taxon>Bacteria</taxon>
        <taxon>Pseudomonadati</taxon>
        <taxon>Thermodesulfobacteriota</taxon>
        <taxon>Desulfobacteria</taxon>
        <taxon>Desulfobacterales</taxon>
        <taxon>Desulfosarcinaceae</taxon>
        <taxon>Desulfosarcina</taxon>
    </lineage>
</organism>
<dbReference type="InterPro" id="IPR001100">
    <property type="entry name" value="Pyr_nuc-diS_OxRdtase"/>
</dbReference>
<dbReference type="Proteomes" id="UP000427906">
    <property type="component" value="Chromosome"/>
</dbReference>
<dbReference type="PRINTS" id="PR00411">
    <property type="entry name" value="PNDRDTASEI"/>
</dbReference>
<feature type="binding site" evidence="4">
    <location>
        <position position="263"/>
    </location>
    <ligand>
        <name>NAD(+)</name>
        <dbReference type="ChEBI" id="CHEBI:57540"/>
    </ligand>
</feature>
<feature type="disulfide bond" description="Redox-active" evidence="5">
    <location>
        <begin position="42"/>
        <end position="47"/>
    </location>
</feature>
<dbReference type="Pfam" id="PF02852">
    <property type="entry name" value="Pyr_redox_dim"/>
    <property type="match status" value="1"/>
</dbReference>
<evidence type="ECO:0000256" key="5">
    <source>
        <dbReference type="PIRSR" id="PIRSR000350-4"/>
    </source>
</evidence>
<dbReference type="RefSeq" id="WP_155320152.1">
    <property type="nucleotide sequence ID" value="NZ_AP021874.1"/>
</dbReference>
<dbReference type="PIRSF" id="PIRSF000350">
    <property type="entry name" value="Mercury_reductase_MerA"/>
    <property type="match status" value="1"/>
</dbReference>
<feature type="domain" description="FAD/NAD(P)-binding" evidence="7">
    <location>
        <begin position="4"/>
        <end position="317"/>
    </location>
</feature>
<reference evidence="8 9" key="1">
    <citation type="submission" date="2019-11" db="EMBL/GenBank/DDBJ databases">
        <title>Comparative genomics of hydrocarbon-degrading Desulfosarcina strains.</title>
        <authorList>
            <person name="Watanabe M."/>
            <person name="Kojima H."/>
            <person name="Fukui M."/>
        </authorList>
    </citation>
    <scope>NUCLEOTIDE SEQUENCE [LARGE SCALE GENOMIC DNA]</scope>
    <source>
        <strain evidence="8 9">PL12</strain>
    </source>
</reference>
<keyword evidence="2" id="KW-0285">Flavoprotein</keyword>
<dbReference type="KEGG" id="dalk:DSCA_63870"/>
<dbReference type="GO" id="GO:0000166">
    <property type="term" value="F:nucleotide binding"/>
    <property type="evidence" value="ECO:0007669"/>
    <property type="project" value="UniProtKB-KW"/>
</dbReference>
<feature type="binding site" evidence="4">
    <location>
        <position position="199"/>
    </location>
    <ligand>
        <name>NAD(+)</name>
        <dbReference type="ChEBI" id="CHEBI:57540"/>
    </ligand>
</feature>
<evidence type="ECO:0000256" key="2">
    <source>
        <dbReference type="ARBA" id="ARBA00022630"/>
    </source>
</evidence>
<evidence type="ECO:0000256" key="3">
    <source>
        <dbReference type="ARBA" id="ARBA00022827"/>
    </source>
</evidence>
<dbReference type="EMBL" id="AP021874">
    <property type="protein sequence ID" value="BBO72457.1"/>
    <property type="molecule type" value="Genomic_DNA"/>
</dbReference>
<feature type="domain" description="Pyridine nucleotide-disulphide oxidoreductase dimerisation" evidence="6">
    <location>
        <begin position="342"/>
        <end position="441"/>
    </location>
</feature>